<dbReference type="CDD" id="cd00082">
    <property type="entry name" value="HisKA"/>
    <property type="match status" value="1"/>
</dbReference>
<evidence type="ECO:0000256" key="2">
    <source>
        <dbReference type="ARBA" id="ARBA00012438"/>
    </source>
</evidence>
<dbReference type="Pfam" id="PF02518">
    <property type="entry name" value="HATPase_c"/>
    <property type="match status" value="1"/>
</dbReference>
<gene>
    <name evidence="5" type="ORF">ESB13_20245</name>
</gene>
<dbReference type="InterPro" id="IPR003594">
    <property type="entry name" value="HATPase_dom"/>
</dbReference>
<dbReference type="AlphaFoldDB" id="A0A4Q1D0L0"/>
<keyword evidence="3" id="KW-0597">Phosphoprotein</keyword>
<proteinExistence type="predicted"/>
<evidence type="ECO:0000259" key="4">
    <source>
        <dbReference type="PROSITE" id="PS50109"/>
    </source>
</evidence>
<dbReference type="InterPro" id="IPR004358">
    <property type="entry name" value="Sig_transdc_His_kin-like_C"/>
</dbReference>
<dbReference type="SUPFAM" id="SSF55874">
    <property type="entry name" value="ATPase domain of HSP90 chaperone/DNA topoisomerase II/histidine kinase"/>
    <property type="match status" value="1"/>
</dbReference>
<evidence type="ECO:0000313" key="5">
    <source>
        <dbReference type="EMBL" id="RXK81269.1"/>
    </source>
</evidence>
<reference evidence="5 6" key="1">
    <citation type="submission" date="2019-01" db="EMBL/GenBank/DDBJ databases">
        <title>Filimonas sp. strain TTM-71.</title>
        <authorList>
            <person name="Chen W.-M."/>
        </authorList>
    </citation>
    <scope>NUCLEOTIDE SEQUENCE [LARGE SCALE GENOMIC DNA]</scope>
    <source>
        <strain evidence="5 6">TTM-71</strain>
    </source>
</reference>
<comment type="caution">
    <text evidence="5">The sequence shown here is derived from an EMBL/GenBank/DDBJ whole genome shotgun (WGS) entry which is preliminary data.</text>
</comment>
<dbReference type="PRINTS" id="PR00344">
    <property type="entry name" value="BCTRLSENSOR"/>
</dbReference>
<dbReference type="InterPro" id="IPR003661">
    <property type="entry name" value="HisK_dim/P_dom"/>
</dbReference>
<feature type="domain" description="Histidine kinase" evidence="4">
    <location>
        <begin position="33"/>
        <end position="244"/>
    </location>
</feature>
<organism evidence="5 6">
    <name type="scientific">Filimonas effusa</name>
    <dbReference type="NCBI Taxonomy" id="2508721"/>
    <lineage>
        <taxon>Bacteria</taxon>
        <taxon>Pseudomonadati</taxon>
        <taxon>Bacteroidota</taxon>
        <taxon>Chitinophagia</taxon>
        <taxon>Chitinophagales</taxon>
        <taxon>Chitinophagaceae</taxon>
        <taxon>Filimonas</taxon>
    </lineage>
</organism>
<sequence>MQATHASTKHALQNTSEQSATEKLRILELFVASFTHEVKNQIGAIHSACKFLDRPDKQTLYANIVREGIDDAYRLIENMLSTVKVNAGTLNITLQNEPFCFVNWLPAFLLPFQANPLFPTRIEADCCIGLDGLIITADKVKLGQILLNLLINAQKHAYRNTSINIKCNGDGKYVIIQTSNKGHTIPAEQLSKLFTPYFMLTNGHAGNGLGLHISKTYIEAMGGTITAKSANELTTFMIKIPIRPISNK</sequence>
<keyword evidence="5" id="KW-0418">Kinase</keyword>
<dbReference type="RefSeq" id="WP_129005523.1">
    <property type="nucleotide sequence ID" value="NZ_SDHZ01000004.1"/>
</dbReference>
<dbReference type="OrthoDB" id="641493at2"/>
<keyword evidence="5" id="KW-0808">Transferase</keyword>
<dbReference type="PANTHER" id="PTHR43547">
    <property type="entry name" value="TWO-COMPONENT HISTIDINE KINASE"/>
    <property type="match status" value="1"/>
</dbReference>
<protein>
    <recommendedName>
        <fullName evidence="2">histidine kinase</fullName>
        <ecNumber evidence="2">2.7.13.3</ecNumber>
    </recommendedName>
</protein>
<dbReference type="PROSITE" id="PS50109">
    <property type="entry name" value="HIS_KIN"/>
    <property type="match status" value="1"/>
</dbReference>
<dbReference type="InterPro" id="IPR005467">
    <property type="entry name" value="His_kinase_dom"/>
</dbReference>
<dbReference type="SMART" id="SM00387">
    <property type="entry name" value="HATPase_c"/>
    <property type="match status" value="1"/>
</dbReference>
<dbReference type="Gene3D" id="3.30.565.10">
    <property type="entry name" value="Histidine kinase-like ATPase, C-terminal domain"/>
    <property type="match status" value="1"/>
</dbReference>
<keyword evidence="6" id="KW-1185">Reference proteome</keyword>
<dbReference type="InterPro" id="IPR036890">
    <property type="entry name" value="HATPase_C_sf"/>
</dbReference>
<dbReference type="InterPro" id="IPR036097">
    <property type="entry name" value="HisK_dim/P_sf"/>
</dbReference>
<dbReference type="EMBL" id="SDHZ01000004">
    <property type="protein sequence ID" value="RXK81269.1"/>
    <property type="molecule type" value="Genomic_DNA"/>
</dbReference>
<dbReference type="PANTHER" id="PTHR43547:SF2">
    <property type="entry name" value="HYBRID SIGNAL TRANSDUCTION HISTIDINE KINASE C"/>
    <property type="match status" value="1"/>
</dbReference>
<accession>A0A4Q1D0L0</accession>
<dbReference type="EC" id="2.7.13.3" evidence="2"/>
<evidence type="ECO:0000313" key="6">
    <source>
        <dbReference type="Proteomes" id="UP000290545"/>
    </source>
</evidence>
<dbReference type="Gene3D" id="1.10.287.130">
    <property type="match status" value="1"/>
</dbReference>
<comment type="catalytic activity">
    <reaction evidence="1">
        <text>ATP + protein L-histidine = ADP + protein N-phospho-L-histidine.</text>
        <dbReference type="EC" id="2.7.13.3"/>
    </reaction>
</comment>
<dbReference type="SUPFAM" id="SSF47384">
    <property type="entry name" value="Homodimeric domain of signal transducing histidine kinase"/>
    <property type="match status" value="1"/>
</dbReference>
<name>A0A4Q1D0L0_9BACT</name>
<dbReference type="GO" id="GO:0000155">
    <property type="term" value="F:phosphorelay sensor kinase activity"/>
    <property type="evidence" value="ECO:0007669"/>
    <property type="project" value="InterPro"/>
</dbReference>
<evidence type="ECO:0000256" key="1">
    <source>
        <dbReference type="ARBA" id="ARBA00000085"/>
    </source>
</evidence>
<evidence type="ECO:0000256" key="3">
    <source>
        <dbReference type="ARBA" id="ARBA00022553"/>
    </source>
</evidence>
<dbReference type="Proteomes" id="UP000290545">
    <property type="component" value="Unassembled WGS sequence"/>
</dbReference>